<dbReference type="Proteomes" id="UP000316621">
    <property type="component" value="Chromosome 5"/>
</dbReference>
<dbReference type="Gramene" id="RZC60495">
    <property type="protein sequence ID" value="RZC60495"/>
    <property type="gene ID" value="C5167_022245"/>
</dbReference>
<proteinExistence type="predicted"/>
<dbReference type="AlphaFoldDB" id="A0A4Y7JLE2"/>
<keyword evidence="2" id="KW-1185">Reference proteome</keyword>
<organism evidence="1 2">
    <name type="scientific">Papaver somniferum</name>
    <name type="common">Opium poppy</name>
    <dbReference type="NCBI Taxonomy" id="3469"/>
    <lineage>
        <taxon>Eukaryota</taxon>
        <taxon>Viridiplantae</taxon>
        <taxon>Streptophyta</taxon>
        <taxon>Embryophyta</taxon>
        <taxon>Tracheophyta</taxon>
        <taxon>Spermatophyta</taxon>
        <taxon>Magnoliopsida</taxon>
        <taxon>Ranunculales</taxon>
        <taxon>Papaveraceae</taxon>
        <taxon>Papaveroideae</taxon>
        <taxon>Papaver</taxon>
    </lineage>
</organism>
<protein>
    <submittedName>
        <fullName evidence="1">Uncharacterized protein</fullName>
    </submittedName>
</protein>
<evidence type="ECO:0000313" key="1">
    <source>
        <dbReference type="EMBL" id="RZC60495.1"/>
    </source>
</evidence>
<gene>
    <name evidence="1" type="ORF">C5167_022245</name>
</gene>
<evidence type="ECO:0000313" key="2">
    <source>
        <dbReference type="Proteomes" id="UP000316621"/>
    </source>
</evidence>
<name>A0A4Y7JLE2_PAPSO</name>
<sequence>MKMMLLFDYFEGDMNYSSFGRIFGVWSDWNKSVVTADGKHSAQFEHTLLVYTVFQVVLVVAALLQPEFGTLETEEYIKYLR</sequence>
<reference evidence="1 2" key="1">
    <citation type="journal article" date="2018" name="Science">
        <title>The opium poppy genome and morphinan production.</title>
        <authorList>
            <person name="Guo L."/>
            <person name="Winzer T."/>
            <person name="Yang X."/>
            <person name="Li Y."/>
            <person name="Ning Z."/>
            <person name="He Z."/>
            <person name="Teodor R."/>
            <person name="Lu Y."/>
            <person name="Bowser T.A."/>
            <person name="Graham I.A."/>
            <person name="Ye K."/>
        </authorList>
    </citation>
    <scope>NUCLEOTIDE SEQUENCE [LARGE SCALE GENOMIC DNA]</scope>
    <source>
        <strain evidence="2">cv. HN1</strain>
        <tissue evidence="1">Leaves</tissue>
    </source>
</reference>
<dbReference type="EMBL" id="CM010719">
    <property type="protein sequence ID" value="RZC60495.1"/>
    <property type="molecule type" value="Genomic_DNA"/>
</dbReference>
<accession>A0A4Y7JLE2</accession>